<name>A0A1I8GT19_9PLAT</name>
<feature type="region of interest" description="Disordered" evidence="12">
    <location>
        <begin position="602"/>
        <end position="694"/>
    </location>
</feature>
<keyword evidence="3" id="KW-1003">Cell membrane</keyword>
<feature type="region of interest" description="Disordered" evidence="12">
    <location>
        <begin position="448"/>
        <end position="571"/>
    </location>
</feature>
<evidence type="ECO:0000256" key="12">
    <source>
        <dbReference type="SAM" id="MobiDB-lite"/>
    </source>
</evidence>
<comment type="subcellular location">
    <subcellularLocation>
        <location evidence="1">Cell membrane</location>
        <topology evidence="1">Lipid-anchor</topology>
        <topology evidence="1">GPI-anchor</topology>
    </subcellularLocation>
</comment>
<feature type="compositionally biased region" description="Basic and acidic residues" evidence="12">
    <location>
        <begin position="649"/>
        <end position="666"/>
    </location>
</feature>
<dbReference type="PANTHER" id="PTHR10822:SF29">
    <property type="entry name" value="DIVISION ABNORMALLY DELAYED PROTEIN"/>
    <property type="match status" value="1"/>
</dbReference>
<organism evidence="13 14">
    <name type="scientific">Macrostomum lignano</name>
    <dbReference type="NCBI Taxonomy" id="282301"/>
    <lineage>
        <taxon>Eukaryota</taxon>
        <taxon>Metazoa</taxon>
        <taxon>Spiralia</taxon>
        <taxon>Lophotrochozoa</taxon>
        <taxon>Platyhelminthes</taxon>
        <taxon>Rhabditophora</taxon>
        <taxon>Macrostomorpha</taxon>
        <taxon>Macrostomida</taxon>
        <taxon>Macrostomidae</taxon>
        <taxon>Macrostomum</taxon>
    </lineage>
</organism>
<evidence type="ECO:0000256" key="5">
    <source>
        <dbReference type="ARBA" id="ARBA00022729"/>
    </source>
</evidence>
<feature type="compositionally biased region" description="Low complexity" evidence="12">
    <location>
        <begin position="553"/>
        <end position="564"/>
    </location>
</feature>
<sequence>MFELQRLQLQLIEASRPGRLRPVRGDPASGPVAGVASDLFDAIAVRVFALTMNNYELDRRYLDCAAKRQFGALRPLGSTPDQVGAELLKAFVAGRRFLLGLASLAETLRGVTSGHGVQLSADCLRARMRAHYCAWCDGVATANPCYNLCANVARLPGRPVTAGGALRPAAGPSWREWAGLVDGASSMRMRRNHGDAGAQGPAAGTDHRRLRDSASETGAMIGASSATGAGGPTDARTVESPADDSSRQARLTELVGQVRAELRALRGFFNWEQLVVQKDCQAEPRPDACWNGTALPAVQARAPAAPTWWPQPEVSVPESALSRPAEPVATRQAELRTAIELATSLPRGGVGYRSTGRPPIGSGRSLGSCDAAWRLRGVLRLAGPAALELDVCRRRFDTACPRRCLGQRRGSAPPASSSSPGAAGWRAGGCRYDGAGAVYARPNSAAAPTLERWTPWPQPPAPSSSRPTGGVGSGDHPPSLRPQRRQRQRDNHHQINHDQQLGPIDTGGSGVGQPDEEPDDRLGSTRGRRCRRNSRSQRGSRLDPSAPATKSRAACPPDAAGVAASSTARRRAGWPRVAAAPDAGHLAACPAVAWSLRCRLSSRRSSRSGPPQVPEFPPLTQRPPQWPTRRPQLPTQPPPQQPQLPDLWLPKEPDEQGGAEGRRGEGSVHTSPCGCGAPSGSPQPMPAAAHPLHC</sequence>
<keyword evidence="9" id="KW-0357">Heparan sulfate</keyword>
<evidence type="ECO:0000256" key="1">
    <source>
        <dbReference type="ARBA" id="ARBA00004609"/>
    </source>
</evidence>
<keyword evidence="7" id="KW-0472">Membrane</keyword>
<evidence type="ECO:0000256" key="11">
    <source>
        <dbReference type="RuleBase" id="RU003518"/>
    </source>
</evidence>
<feature type="compositionally biased region" description="Basic and acidic residues" evidence="12">
    <location>
        <begin position="205"/>
        <end position="214"/>
    </location>
</feature>
<evidence type="ECO:0000256" key="9">
    <source>
        <dbReference type="ARBA" id="ARBA00023207"/>
    </source>
</evidence>
<evidence type="ECO:0000313" key="14">
    <source>
        <dbReference type="WBParaSite" id="maker-uti_cns_0003055-snap-gene-0.3-mRNA-1"/>
    </source>
</evidence>
<protein>
    <submittedName>
        <fullName evidence="14">Glypican-3 alpha subunit</fullName>
    </submittedName>
</protein>
<feature type="region of interest" description="Disordered" evidence="12">
    <location>
        <begin position="404"/>
        <end position="424"/>
    </location>
</feature>
<keyword evidence="5" id="KW-0732">Signal</keyword>
<accession>A0A1I8GT19</accession>
<dbReference type="GO" id="GO:0009966">
    <property type="term" value="P:regulation of signal transduction"/>
    <property type="evidence" value="ECO:0007669"/>
    <property type="project" value="InterPro"/>
</dbReference>
<evidence type="ECO:0000256" key="4">
    <source>
        <dbReference type="ARBA" id="ARBA00022622"/>
    </source>
</evidence>
<evidence type="ECO:0000256" key="6">
    <source>
        <dbReference type="ARBA" id="ARBA00022974"/>
    </source>
</evidence>
<evidence type="ECO:0000256" key="3">
    <source>
        <dbReference type="ARBA" id="ARBA00022475"/>
    </source>
</evidence>
<keyword evidence="10" id="KW-0449">Lipoprotein</keyword>
<keyword evidence="4" id="KW-0336">GPI-anchor</keyword>
<evidence type="ECO:0000256" key="7">
    <source>
        <dbReference type="ARBA" id="ARBA00023136"/>
    </source>
</evidence>
<keyword evidence="13" id="KW-1185">Reference proteome</keyword>
<dbReference type="InterPro" id="IPR001863">
    <property type="entry name" value="Glypican"/>
</dbReference>
<keyword evidence="8" id="KW-0325">Glycoprotein</keyword>
<evidence type="ECO:0000256" key="2">
    <source>
        <dbReference type="ARBA" id="ARBA00010260"/>
    </source>
</evidence>
<feature type="compositionally biased region" description="Pro residues" evidence="12">
    <location>
        <begin position="611"/>
        <end position="626"/>
    </location>
</feature>
<comment type="similarity">
    <text evidence="2 11">Belongs to the glypican family.</text>
</comment>
<evidence type="ECO:0000256" key="10">
    <source>
        <dbReference type="ARBA" id="ARBA00023288"/>
    </source>
</evidence>
<feature type="compositionally biased region" description="Low complexity" evidence="12">
    <location>
        <begin position="217"/>
        <end position="235"/>
    </location>
</feature>
<dbReference type="Proteomes" id="UP000095280">
    <property type="component" value="Unplaced"/>
</dbReference>
<dbReference type="GO" id="GO:0016477">
    <property type="term" value="P:cell migration"/>
    <property type="evidence" value="ECO:0007669"/>
    <property type="project" value="TreeGrafter"/>
</dbReference>
<dbReference type="AlphaFoldDB" id="A0A1I8GT19"/>
<dbReference type="GO" id="GO:0005886">
    <property type="term" value="C:plasma membrane"/>
    <property type="evidence" value="ECO:0007669"/>
    <property type="project" value="UniProtKB-SubCell"/>
</dbReference>
<evidence type="ECO:0000256" key="8">
    <source>
        <dbReference type="ARBA" id="ARBA00023180"/>
    </source>
</evidence>
<dbReference type="Pfam" id="PF01153">
    <property type="entry name" value="Glypican"/>
    <property type="match status" value="1"/>
</dbReference>
<keyword evidence="6" id="KW-0654">Proteoglycan</keyword>
<dbReference type="PANTHER" id="PTHR10822">
    <property type="entry name" value="GLYPICAN"/>
    <property type="match status" value="1"/>
</dbReference>
<dbReference type="GO" id="GO:1905475">
    <property type="term" value="P:regulation of protein localization to membrane"/>
    <property type="evidence" value="ECO:0007669"/>
    <property type="project" value="TreeGrafter"/>
</dbReference>
<dbReference type="WBParaSite" id="maker-uti_cns_0003055-snap-gene-0.3-mRNA-1">
    <property type="protein sequence ID" value="maker-uti_cns_0003055-snap-gene-0.3-mRNA-1"/>
    <property type="gene ID" value="maker-uti_cns_0003055-snap-gene-0.3"/>
</dbReference>
<feature type="compositionally biased region" description="Low complexity" evidence="12">
    <location>
        <begin position="408"/>
        <end position="424"/>
    </location>
</feature>
<feature type="region of interest" description="Disordered" evidence="12">
    <location>
        <begin position="190"/>
        <end position="248"/>
    </location>
</feature>
<reference evidence="14" key="1">
    <citation type="submission" date="2016-11" db="UniProtKB">
        <authorList>
            <consortium name="WormBaseParasite"/>
        </authorList>
    </citation>
    <scope>IDENTIFICATION</scope>
</reference>
<evidence type="ECO:0000313" key="13">
    <source>
        <dbReference type="Proteomes" id="UP000095280"/>
    </source>
</evidence>
<dbReference type="GO" id="GO:0098552">
    <property type="term" value="C:side of membrane"/>
    <property type="evidence" value="ECO:0007669"/>
    <property type="project" value="UniProtKB-KW"/>
</dbReference>
<dbReference type="GO" id="GO:0005576">
    <property type="term" value="C:extracellular region"/>
    <property type="evidence" value="ECO:0007669"/>
    <property type="project" value="TreeGrafter"/>
</dbReference>
<proteinExistence type="inferred from homology"/>
<dbReference type="GO" id="GO:0009986">
    <property type="term" value="C:cell surface"/>
    <property type="evidence" value="ECO:0007669"/>
    <property type="project" value="TreeGrafter"/>
</dbReference>
<feature type="compositionally biased region" description="Basic residues" evidence="12">
    <location>
        <begin position="526"/>
        <end position="535"/>
    </location>
</feature>